<evidence type="ECO:0000256" key="6">
    <source>
        <dbReference type="ARBA" id="ARBA00022801"/>
    </source>
</evidence>
<dbReference type="PIRSF" id="PIRSF000495">
    <property type="entry name" value="Amidotransf_hisH"/>
    <property type="match status" value="1"/>
</dbReference>
<dbReference type="InterPro" id="IPR029062">
    <property type="entry name" value="Class_I_gatase-like"/>
</dbReference>
<keyword evidence="8 13" id="KW-0368">Histidine biosynthesis</keyword>
<evidence type="ECO:0000313" key="17">
    <source>
        <dbReference type="Proteomes" id="UP000006811"/>
    </source>
</evidence>
<sequence>MSIVIVNTSCANLFSLQVAIKRLGYNALISDHIQDIVNAEKVFFPGVGSAKSVMRVLKNKNLINIIRKLTQPVLGICLGMQLFSRTSAESNHCKMLKIIPDITIKLNSKEYSLPHIGWNQVYYTKNNILFKKINPGTRFYFLHSYCIYISQYTIAFTEHGSCFSSAIQKNNFFGVQFHPEKSGTNGLQLLKNFLEI</sequence>
<evidence type="ECO:0000256" key="12">
    <source>
        <dbReference type="ARBA" id="ARBA00049534"/>
    </source>
</evidence>
<dbReference type="SUPFAM" id="SSF52317">
    <property type="entry name" value="Class I glutamine amidotransferase-like"/>
    <property type="match status" value="1"/>
</dbReference>
<dbReference type="GO" id="GO:0016829">
    <property type="term" value="F:lyase activity"/>
    <property type="evidence" value="ECO:0007669"/>
    <property type="project" value="UniProtKB-KW"/>
</dbReference>
<dbReference type="STRING" id="261317.BCTU_068"/>
<organism evidence="16 17">
    <name type="scientific">Buchnera aphidicola</name>
    <name type="common">Cinara tujafilina</name>
    <dbReference type="NCBI Taxonomy" id="261317"/>
    <lineage>
        <taxon>Bacteria</taxon>
        <taxon>Pseudomonadati</taxon>
        <taxon>Pseudomonadota</taxon>
        <taxon>Gammaproteobacteria</taxon>
        <taxon>Enterobacterales</taxon>
        <taxon>Erwiniaceae</taxon>
        <taxon>Buchnera</taxon>
    </lineage>
</organism>
<evidence type="ECO:0000259" key="15">
    <source>
        <dbReference type="Pfam" id="PF00117"/>
    </source>
</evidence>
<dbReference type="EC" id="4.3.2.10" evidence="13"/>
<evidence type="ECO:0000256" key="4">
    <source>
        <dbReference type="ARBA" id="ARBA00022490"/>
    </source>
</evidence>
<dbReference type="FunFam" id="3.40.50.880:FF:000009">
    <property type="entry name" value="Imidazole glycerol phosphate synthase subunit HisH"/>
    <property type="match status" value="1"/>
</dbReference>
<proteinExistence type="inferred from homology"/>
<dbReference type="AlphaFoldDB" id="F7WZ10"/>
<evidence type="ECO:0000256" key="1">
    <source>
        <dbReference type="ARBA" id="ARBA00004496"/>
    </source>
</evidence>
<dbReference type="eggNOG" id="COG0118">
    <property type="taxonomic scope" value="Bacteria"/>
</dbReference>
<reference evidence="16 17" key="1">
    <citation type="journal article" date="2011" name="Appl. Environ. Microbiol.">
        <title>The genome of Buchnera aphidicola from the aphid Cinara tujafilina provides new clues about the evolutionary history of metabolic losses in bacterial endosymbionts.</title>
        <authorList>
            <person name="Lamelas A."/>
            <person name="Gosalbes M.J."/>
            <person name="Moya A."/>
            <person name="Latorre A."/>
        </authorList>
    </citation>
    <scope>NUCLEOTIDE SEQUENCE [LARGE SCALE GENOMIC DNA]</scope>
    <source>
        <strain evidence="17">Cinara tujafilina</strain>
    </source>
</reference>
<evidence type="ECO:0000256" key="8">
    <source>
        <dbReference type="ARBA" id="ARBA00023102"/>
    </source>
</evidence>
<feature type="active site" evidence="13 14">
    <location>
        <position position="180"/>
    </location>
</feature>
<comment type="function">
    <text evidence="10 13">IGPS catalyzes the conversion of PRFAR and glutamine to IGP, AICAR and glutamate. The HisH subunit catalyzes the hydrolysis of glutamine to glutamate and ammonia as part of the synthesis of IGP and AICAR. The resulting ammonia molecule is channeled to the active site of HisF.</text>
</comment>
<dbReference type="PROSITE" id="PS51273">
    <property type="entry name" value="GATASE_TYPE_1"/>
    <property type="match status" value="1"/>
</dbReference>
<dbReference type="InterPro" id="IPR010139">
    <property type="entry name" value="Imidazole-glycPsynth_HisH"/>
</dbReference>
<keyword evidence="9 13" id="KW-0456">Lyase</keyword>
<keyword evidence="17" id="KW-1185">Reference proteome</keyword>
<evidence type="ECO:0000256" key="9">
    <source>
        <dbReference type="ARBA" id="ARBA00023239"/>
    </source>
</evidence>
<evidence type="ECO:0000256" key="13">
    <source>
        <dbReference type="HAMAP-Rule" id="MF_00278"/>
    </source>
</evidence>
<dbReference type="EC" id="3.5.1.2" evidence="13"/>
<evidence type="ECO:0000256" key="3">
    <source>
        <dbReference type="ARBA" id="ARBA00011152"/>
    </source>
</evidence>
<protein>
    <recommendedName>
        <fullName evidence="13">Imidazole glycerol phosphate synthase subunit HisH</fullName>
        <ecNumber evidence="13">4.3.2.10</ecNumber>
    </recommendedName>
    <alternativeName>
        <fullName evidence="13">IGP synthase glutaminase subunit</fullName>
        <ecNumber evidence="13">3.5.1.2</ecNumber>
    </alternativeName>
    <alternativeName>
        <fullName evidence="13">IGP synthase subunit HisH</fullName>
    </alternativeName>
    <alternativeName>
        <fullName evidence="13">ImGP synthase subunit HisH</fullName>
        <shortName evidence="13">IGPS subunit HisH</shortName>
    </alternativeName>
</protein>
<dbReference type="HOGENOM" id="CLU_071837_0_0_6"/>
<dbReference type="Proteomes" id="UP000006811">
    <property type="component" value="Chromosome"/>
</dbReference>
<dbReference type="NCBIfam" id="TIGR01855">
    <property type="entry name" value="IMP_synth_hisH"/>
    <property type="match status" value="1"/>
</dbReference>
<feature type="domain" description="Glutamine amidotransferase" evidence="15">
    <location>
        <begin position="15"/>
        <end position="194"/>
    </location>
</feature>
<comment type="catalytic activity">
    <reaction evidence="11 13">
        <text>5-[(5-phospho-1-deoxy-D-ribulos-1-ylimino)methylamino]-1-(5-phospho-beta-D-ribosyl)imidazole-4-carboxamide + L-glutamine = D-erythro-1-(imidazol-4-yl)glycerol 3-phosphate + 5-amino-1-(5-phospho-beta-D-ribosyl)imidazole-4-carboxamide + L-glutamate + H(+)</text>
        <dbReference type="Rhea" id="RHEA:24793"/>
        <dbReference type="ChEBI" id="CHEBI:15378"/>
        <dbReference type="ChEBI" id="CHEBI:29985"/>
        <dbReference type="ChEBI" id="CHEBI:58278"/>
        <dbReference type="ChEBI" id="CHEBI:58359"/>
        <dbReference type="ChEBI" id="CHEBI:58475"/>
        <dbReference type="ChEBI" id="CHEBI:58525"/>
        <dbReference type="EC" id="4.3.2.10"/>
    </reaction>
</comment>
<comment type="subunit">
    <text evidence="3 13">Heterodimer of HisH and HisF.</text>
</comment>
<dbReference type="UniPathway" id="UPA00031">
    <property type="reaction ID" value="UER00010"/>
</dbReference>
<dbReference type="Pfam" id="PF00117">
    <property type="entry name" value="GATase"/>
    <property type="match status" value="1"/>
</dbReference>
<feature type="active site" description="Nucleophile" evidence="13 14">
    <location>
        <position position="77"/>
    </location>
</feature>
<comment type="subcellular location">
    <subcellularLocation>
        <location evidence="1 13">Cytoplasm</location>
    </subcellularLocation>
</comment>
<keyword evidence="4 13" id="KW-0963">Cytoplasm</keyword>
<dbReference type="GO" id="GO:0004359">
    <property type="term" value="F:glutaminase activity"/>
    <property type="evidence" value="ECO:0007669"/>
    <property type="project" value="UniProtKB-EC"/>
</dbReference>
<dbReference type="Gene3D" id="3.40.50.880">
    <property type="match status" value="1"/>
</dbReference>
<comment type="catalytic activity">
    <reaction evidence="12 13">
        <text>L-glutamine + H2O = L-glutamate + NH4(+)</text>
        <dbReference type="Rhea" id="RHEA:15889"/>
        <dbReference type="ChEBI" id="CHEBI:15377"/>
        <dbReference type="ChEBI" id="CHEBI:28938"/>
        <dbReference type="ChEBI" id="CHEBI:29985"/>
        <dbReference type="ChEBI" id="CHEBI:58359"/>
        <dbReference type="EC" id="3.5.1.2"/>
    </reaction>
</comment>
<dbReference type="PANTHER" id="PTHR42701">
    <property type="entry name" value="IMIDAZOLE GLYCEROL PHOSPHATE SYNTHASE SUBUNIT HISH"/>
    <property type="match status" value="1"/>
</dbReference>
<dbReference type="GO" id="GO:0005737">
    <property type="term" value="C:cytoplasm"/>
    <property type="evidence" value="ECO:0007669"/>
    <property type="project" value="UniProtKB-SubCell"/>
</dbReference>
<evidence type="ECO:0000256" key="11">
    <source>
        <dbReference type="ARBA" id="ARBA00047838"/>
    </source>
</evidence>
<gene>
    <name evidence="13 16" type="primary">hisH</name>
    <name evidence="16" type="ORF">BCTU_068</name>
</gene>
<keyword evidence="7 13" id="KW-0315">Glutamine amidotransferase</keyword>
<evidence type="ECO:0000256" key="14">
    <source>
        <dbReference type="PIRSR" id="PIRSR000495-1"/>
    </source>
</evidence>
<keyword evidence="5 13" id="KW-0028">Amino-acid biosynthesis</keyword>
<dbReference type="EMBL" id="CP001817">
    <property type="protein sequence ID" value="AEH39660.1"/>
    <property type="molecule type" value="Genomic_DNA"/>
</dbReference>
<evidence type="ECO:0000256" key="7">
    <source>
        <dbReference type="ARBA" id="ARBA00022962"/>
    </source>
</evidence>
<dbReference type="OrthoDB" id="9807137at2"/>
<evidence type="ECO:0000256" key="10">
    <source>
        <dbReference type="ARBA" id="ARBA00025299"/>
    </source>
</evidence>
<evidence type="ECO:0000313" key="16">
    <source>
        <dbReference type="EMBL" id="AEH39660.1"/>
    </source>
</evidence>
<accession>F7WZ10</accession>
<dbReference type="GO" id="GO:0000105">
    <property type="term" value="P:L-histidine biosynthetic process"/>
    <property type="evidence" value="ECO:0007669"/>
    <property type="project" value="UniProtKB-UniRule"/>
</dbReference>
<dbReference type="PANTHER" id="PTHR42701:SF1">
    <property type="entry name" value="IMIDAZOLE GLYCEROL PHOSPHATE SYNTHASE SUBUNIT HISH"/>
    <property type="match status" value="1"/>
</dbReference>
<dbReference type="InterPro" id="IPR017926">
    <property type="entry name" value="GATASE"/>
</dbReference>
<comment type="pathway">
    <text evidence="2 13">Amino-acid biosynthesis; L-histidine biosynthesis; L-histidine from 5-phospho-alpha-D-ribose 1-diphosphate: step 5/9.</text>
</comment>
<evidence type="ECO:0000256" key="2">
    <source>
        <dbReference type="ARBA" id="ARBA00005091"/>
    </source>
</evidence>
<keyword evidence="6 13" id="KW-0378">Hydrolase</keyword>
<feature type="active site" evidence="13 14">
    <location>
        <position position="178"/>
    </location>
</feature>
<dbReference type="GO" id="GO:0000107">
    <property type="term" value="F:imidazoleglycerol-phosphate synthase activity"/>
    <property type="evidence" value="ECO:0007669"/>
    <property type="project" value="UniProtKB-UniRule"/>
</dbReference>
<dbReference type="CDD" id="cd01748">
    <property type="entry name" value="GATase1_IGP_Synthase"/>
    <property type="match status" value="1"/>
</dbReference>
<name>F7WZ10_9GAMM</name>
<dbReference type="HAMAP" id="MF_00278">
    <property type="entry name" value="HisH"/>
    <property type="match status" value="1"/>
</dbReference>
<evidence type="ECO:0000256" key="5">
    <source>
        <dbReference type="ARBA" id="ARBA00022605"/>
    </source>
</evidence>
<dbReference type="KEGG" id="baj:BCTU_068"/>